<keyword evidence="3" id="KW-1185">Reference proteome</keyword>
<dbReference type="RefSeq" id="WP_057642616.1">
    <property type="nucleotide sequence ID" value="NZ_LLXU01000002.1"/>
</dbReference>
<dbReference type="Proteomes" id="UP000051802">
    <property type="component" value="Unassembled WGS sequence"/>
</dbReference>
<keyword evidence="1" id="KW-0812">Transmembrane</keyword>
<dbReference type="Pfam" id="PF14316">
    <property type="entry name" value="DUF4381"/>
    <property type="match status" value="1"/>
</dbReference>
<dbReference type="OrthoDB" id="6039288at2"/>
<organism evidence="2 3">
    <name type="scientific">Stenotrophomonas panacihumi</name>
    <dbReference type="NCBI Taxonomy" id="676599"/>
    <lineage>
        <taxon>Bacteria</taxon>
        <taxon>Pseudomonadati</taxon>
        <taxon>Pseudomonadota</taxon>
        <taxon>Gammaproteobacteria</taxon>
        <taxon>Lysobacterales</taxon>
        <taxon>Lysobacteraceae</taxon>
        <taxon>Stenotrophomonas</taxon>
    </lineage>
</organism>
<gene>
    <name evidence="2" type="ORF">ARC20_02460</name>
</gene>
<reference evidence="2 3" key="1">
    <citation type="submission" date="2015-10" db="EMBL/GenBank/DDBJ databases">
        <title>Genome sequencing and analysis of members of genus Stenotrophomonas.</title>
        <authorList>
            <person name="Patil P.P."/>
            <person name="Midha S."/>
            <person name="Patil P.B."/>
        </authorList>
    </citation>
    <scope>NUCLEOTIDE SEQUENCE [LARGE SCALE GENOMIC DNA]</scope>
    <source>
        <strain evidence="2 3">JCM 16536</strain>
    </source>
</reference>
<dbReference type="STRING" id="676599.ARC20_02460"/>
<proteinExistence type="predicted"/>
<evidence type="ECO:0000313" key="3">
    <source>
        <dbReference type="Proteomes" id="UP000051802"/>
    </source>
</evidence>
<evidence type="ECO:0008006" key="4">
    <source>
        <dbReference type="Google" id="ProtNLM"/>
    </source>
</evidence>
<dbReference type="EMBL" id="LLXU01000002">
    <property type="protein sequence ID" value="KRG49189.1"/>
    <property type="molecule type" value="Genomic_DNA"/>
</dbReference>
<keyword evidence="1" id="KW-1133">Transmembrane helix</keyword>
<accession>A0A0R0AW32</accession>
<name>A0A0R0AW32_9GAMM</name>
<dbReference type="InterPro" id="IPR025489">
    <property type="entry name" value="DUF4381"/>
</dbReference>
<evidence type="ECO:0000256" key="1">
    <source>
        <dbReference type="SAM" id="Phobius"/>
    </source>
</evidence>
<feature type="transmembrane region" description="Helical" evidence="1">
    <location>
        <begin position="25"/>
        <end position="44"/>
    </location>
</feature>
<protein>
    <recommendedName>
        <fullName evidence="4">DUF4381 domain-containing protein</fullName>
    </recommendedName>
</protein>
<sequence length="150" mass="17024">MSPAELPLRDVHLPPPPGWWPPAPGWWWVAGALLLLVLAVFFFVRRRRARLRRWERLFDTDSAADDNAARIAAMSVLLRRAARRLDPAADTLQGDAWLHWLDGRKGTEFSQGAGRLLLDGGFRPRIEDAELAALAPLARRRFLQLMAGRR</sequence>
<keyword evidence="1" id="KW-0472">Membrane</keyword>
<evidence type="ECO:0000313" key="2">
    <source>
        <dbReference type="EMBL" id="KRG49189.1"/>
    </source>
</evidence>
<dbReference type="AlphaFoldDB" id="A0A0R0AW32"/>
<comment type="caution">
    <text evidence="2">The sequence shown here is derived from an EMBL/GenBank/DDBJ whole genome shotgun (WGS) entry which is preliminary data.</text>
</comment>